<name>A0A919YGR5_9BACL</name>
<dbReference type="RefSeq" id="WP_212981380.1">
    <property type="nucleotide sequence ID" value="NZ_AP025343.1"/>
</dbReference>
<proteinExistence type="predicted"/>
<dbReference type="Proteomes" id="UP000682811">
    <property type="component" value="Unassembled WGS sequence"/>
</dbReference>
<sequence>MPEYSQIQTYIKCDQSNIKEIMHDFINTLNECGIKDAQIISAFSGLEWEMDEDGSMDVSGGEVTKELVIGGQLLHIRPFVMGWTSKNIQESQQSWLEISLLFWTEEIIQCQFDYVLREEHRSVIWKLMQEFSYFPNQSGVYFTNEATDGRPWEALVQNELDNIWMFDAAIINKGNMNYYQAIDESIFFSNLQENELLIARKETWVKEPWRNS</sequence>
<gene>
    <name evidence="1" type="ORF">J34TS1_61460</name>
</gene>
<organism evidence="1 2">
    <name type="scientific">Paenibacillus azoreducens</name>
    <dbReference type="NCBI Taxonomy" id="116718"/>
    <lineage>
        <taxon>Bacteria</taxon>
        <taxon>Bacillati</taxon>
        <taxon>Bacillota</taxon>
        <taxon>Bacilli</taxon>
        <taxon>Bacillales</taxon>
        <taxon>Paenibacillaceae</taxon>
        <taxon>Paenibacillus</taxon>
    </lineage>
</organism>
<evidence type="ECO:0000313" key="2">
    <source>
        <dbReference type="Proteomes" id="UP000682811"/>
    </source>
</evidence>
<evidence type="ECO:0000313" key="1">
    <source>
        <dbReference type="EMBL" id="GIO51381.1"/>
    </source>
</evidence>
<reference evidence="1 2" key="1">
    <citation type="submission" date="2021-03" db="EMBL/GenBank/DDBJ databases">
        <title>Antimicrobial resistance genes in bacteria isolated from Japanese honey, and their potential for conferring macrolide and lincosamide resistance in the American foulbrood pathogen Paenibacillus larvae.</title>
        <authorList>
            <person name="Okamoto M."/>
            <person name="Kumagai M."/>
            <person name="Kanamori H."/>
            <person name="Takamatsu D."/>
        </authorList>
    </citation>
    <scope>NUCLEOTIDE SEQUENCE [LARGE SCALE GENOMIC DNA]</scope>
    <source>
        <strain evidence="1 2">J34TS1</strain>
    </source>
</reference>
<comment type="caution">
    <text evidence="1">The sequence shown here is derived from an EMBL/GenBank/DDBJ whole genome shotgun (WGS) entry which is preliminary data.</text>
</comment>
<accession>A0A919YGR5</accession>
<keyword evidence="2" id="KW-1185">Reference proteome</keyword>
<dbReference type="EMBL" id="BORT01000052">
    <property type="protein sequence ID" value="GIO51381.1"/>
    <property type="molecule type" value="Genomic_DNA"/>
</dbReference>
<dbReference type="AlphaFoldDB" id="A0A919YGR5"/>
<protein>
    <submittedName>
        <fullName evidence="1">Uncharacterized protein</fullName>
    </submittedName>
</protein>